<organism evidence="4 5">
    <name type="scientific">Novosphingobium album</name>
    <name type="common">ex Liu et al. 2023</name>
    <dbReference type="NCBI Taxonomy" id="3031130"/>
    <lineage>
        <taxon>Bacteria</taxon>
        <taxon>Pseudomonadati</taxon>
        <taxon>Pseudomonadota</taxon>
        <taxon>Alphaproteobacteria</taxon>
        <taxon>Sphingomonadales</taxon>
        <taxon>Sphingomonadaceae</taxon>
        <taxon>Novosphingobium</taxon>
    </lineage>
</organism>
<comment type="caution">
    <text evidence="4">The sequence shown here is derived from an EMBL/GenBank/DDBJ whole genome shotgun (WGS) entry which is preliminary data.</text>
</comment>
<dbReference type="InterPro" id="IPR000160">
    <property type="entry name" value="GGDEF_dom"/>
</dbReference>
<evidence type="ECO:0000256" key="1">
    <source>
        <dbReference type="SAM" id="Phobius"/>
    </source>
</evidence>
<dbReference type="Pfam" id="PF00990">
    <property type="entry name" value="GGDEF"/>
    <property type="match status" value="1"/>
</dbReference>
<dbReference type="InterPro" id="IPR029787">
    <property type="entry name" value="Nucleotide_cyclase"/>
</dbReference>
<name>A0ABT5WL59_9SPHN</name>
<keyword evidence="1" id="KW-0812">Transmembrane</keyword>
<keyword evidence="1" id="KW-1133">Transmembrane helix</keyword>
<evidence type="ECO:0000313" key="5">
    <source>
        <dbReference type="Proteomes" id="UP001216253"/>
    </source>
</evidence>
<dbReference type="Proteomes" id="UP001216253">
    <property type="component" value="Unassembled WGS sequence"/>
</dbReference>
<reference evidence="4 5" key="1">
    <citation type="submission" date="2023-03" db="EMBL/GenBank/DDBJ databases">
        <title>NovoSphingobium album sp. nov. isolated from polycyclic aromatic hydrocarbons- and heavy-metal polluted soil.</title>
        <authorList>
            <person name="Liu Z."/>
            <person name="Wang K."/>
        </authorList>
    </citation>
    <scope>NUCLEOTIDE SEQUENCE [LARGE SCALE GENOMIC DNA]</scope>
    <source>
        <strain evidence="4 5">H3SJ31-1</strain>
    </source>
</reference>
<dbReference type="InterPro" id="IPR003660">
    <property type="entry name" value="HAMP_dom"/>
</dbReference>
<dbReference type="CDD" id="cd06225">
    <property type="entry name" value="HAMP"/>
    <property type="match status" value="1"/>
</dbReference>
<dbReference type="Pfam" id="PF17152">
    <property type="entry name" value="CHASE8"/>
    <property type="match status" value="1"/>
</dbReference>
<evidence type="ECO:0000259" key="2">
    <source>
        <dbReference type="PROSITE" id="PS50885"/>
    </source>
</evidence>
<dbReference type="EC" id="2.7.7.65" evidence="4"/>
<keyword evidence="5" id="KW-1185">Reference proteome</keyword>
<dbReference type="NCBIfam" id="TIGR00254">
    <property type="entry name" value="GGDEF"/>
    <property type="match status" value="1"/>
</dbReference>
<gene>
    <name evidence="4" type="ORF">PYV00_03380</name>
</gene>
<feature type="domain" description="HAMP" evidence="2">
    <location>
        <begin position="182"/>
        <end position="235"/>
    </location>
</feature>
<sequence>MTGAPPSPQPTLRHLLGQVHRKLILFAVIVAGITMLVSGFLVIHGYAARNLVLIAQTVSYTIEPAIVFGDREAIRSGIASVVGADAVASVEVLDADGRRLATWTRPVSDGMASRLEQAASRLIWPTPVTRDIARNGETIAQVRVRGSAGGIAGYLLSGAIVSLLCLTFTIVVTNLLARRLQDGVLAPLTRIGEVAHAVRTERAFGRRVPVSGLAEIDKLVQDFNSLLEELQGWHTGITRENQELVRQALQDPLTGLGNRAAFEQRLQLVISESVANDTGFAILYLDANRFKAINDVHGHDAGDSILRAIAGRLRLAVRQQDSAFRLGGDEFSVILAPCPSRGHTAAVVSRITEAIEPPMALPDGSTIAMTLSIGLAFYPEDGTDPLDLVRRADKSMYQEKFRRREFGHDESPC</sequence>
<evidence type="ECO:0000259" key="3">
    <source>
        <dbReference type="PROSITE" id="PS50887"/>
    </source>
</evidence>
<evidence type="ECO:0000313" key="4">
    <source>
        <dbReference type="EMBL" id="MDE8650761.1"/>
    </source>
</evidence>
<dbReference type="InterPro" id="IPR052163">
    <property type="entry name" value="DGC-Regulatory_Protein"/>
</dbReference>
<dbReference type="EMBL" id="JARESE010000010">
    <property type="protein sequence ID" value="MDE8650761.1"/>
    <property type="molecule type" value="Genomic_DNA"/>
</dbReference>
<dbReference type="PANTHER" id="PTHR46663">
    <property type="entry name" value="DIGUANYLATE CYCLASE DGCT-RELATED"/>
    <property type="match status" value="1"/>
</dbReference>
<dbReference type="CDD" id="cd01949">
    <property type="entry name" value="GGDEF"/>
    <property type="match status" value="1"/>
</dbReference>
<dbReference type="PROSITE" id="PS50887">
    <property type="entry name" value="GGDEF"/>
    <property type="match status" value="1"/>
</dbReference>
<protein>
    <submittedName>
        <fullName evidence="4">Diguanylate cyclase</fullName>
        <ecNumber evidence="4">2.7.7.65</ecNumber>
    </submittedName>
</protein>
<dbReference type="SMART" id="SM00267">
    <property type="entry name" value="GGDEF"/>
    <property type="match status" value="1"/>
</dbReference>
<feature type="domain" description="GGDEF" evidence="3">
    <location>
        <begin position="278"/>
        <end position="413"/>
    </location>
</feature>
<dbReference type="Gene3D" id="3.30.70.270">
    <property type="match status" value="1"/>
</dbReference>
<feature type="transmembrane region" description="Helical" evidence="1">
    <location>
        <begin position="151"/>
        <end position="177"/>
    </location>
</feature>
<dbReference type="InterPro" id="IPR043128">
    <property type="entry name" value="Rev_trsase/Diguanyl_cyclase"/>
</dbReference>
<dbReference type="GO" id="GO:0052621">
    <property type="term" value="F:diguanylate cyclase activity"/>
    <property type="evidence" value="ECO:0007669"/>
    <property type="project" value="UniProtKB-EC"/>
</dbReference>
<accession>A0ABT5WL59</accession>
<dbReference type="RefSeq" id="WP_275226842.1">
    <property type="nucleotide sequence ID" value="NZ_JARESE010000010.1"/>
</dbReference>
<dbReference type="PROSITE" id="PS50885">
    <property type="entry name" value="HAMP"/>
    <property type="match status" value="1"/>
</dbReference>
<keyword evidence="4" id="KW-0808">Transferase</keyword>
<dbReference type="SUPFAM" id="SSF55073">
    <property type="entry name" value="Nucleotide cyclase"/>
    <property type="match status" value="1"/>
</dbReference>
<dbReference type="InterPro" id="IPR033417">
    <property type="entry name" value="CHASE8"/>
</dbReference>
<keyword evidence="1" id="KW-0472">Membrane</keyword>
<feature type="transmembrane region" description="Helical" evidence="1">
    <location>
        <begin position="23"/>
        <end position="43"/>
    </location>
</feature>
<keyword evidence="4" id="KW-0548">Nucleotidyltransferase</keyword>
<dbReference type="Pfam" id="PF00672">
    <property type="entry name" value="HAMP"/>
    <property type="match status" value="1"/>
</dbReference>
<proteinExistence type="predicted"/>
<dbReference type="PANTHER" id="PTHR46663:SF2">
    <property type="entry name" value="GGDEF DOMAIN-CONTAINING PROTEIN"/>
    <property type="match status" value="1"/>
</dbReference>